<comment type="catalytic activity">
    <reaction evidence="13">
        <text>L-alpha-aminoacyl-L-lysine(out) = L-alpha-aminoacyl-L-lysine(in)</text>
        <dbReference type="Rhea" id="RHEA:79383"/>
        <dbReference type="ChEBI" id="CHEBI:229966"/>
    </reaction>
</comment>
<evidence type="ECO:0000256" key="13">
    <source>
        <dbReference type="ARBA" id="ARBA00044893"/>
    </source>
</evidence>
<comment type="catalytic activity">
    <reaction evidence="8">
        <text>L-lysyl-L-alanine(out) = L-lysyl-L-alanine(in)</text>
        <dbReference type="Rhea" id="RHEA:79399"/>
        <dbReference type="ChEBI" id="CHEBI:229954"/>
    </reaction>
</comment>
<feature type="transmembrane region" description="Helical" evidence="26">
    <location>
        <begin position="107"/>
        <end position="130"/>
    </location>
</feature>
<evidence type="ECO:0000313" key="28">
    <source>
        <dbReference type="Proteomes" id="UP000748756"/>
    </source>
</evidence>
<dbReference type="PANTHER" id="PTHR23512:SF3">
    <property type="entry name" value="MAJOR FACILITATOR SUPERFAMILY DOMAIN-CONTAINING PROTEIN 1"/>
    <property type="match status" value="1"/>
</dbReference>
<dbReference type="AlphaFoldDB" id="A0A9P5VDL6"/>
<comment type="catalytic activity">
    <reaction evidence="18">
        <text>L-histidyl-L-alpha-amino acid(out) = L-histidyl-L-alpha-amino acid(in)</text>
        <dbReference type="Rhea" id="RHEA:79379"/>
        <dbReference type="ChEBI" id="CHEBI:229964"/>
    </reaction>
</comment>
<evidence type="ECO:0000256" key="8">
    <source>
        <dbReference type="ARBA" id="ARBA00044876"/>
    </source>
</evidence>
<sequence length="915" mass="99494">MALQSTPSLDSTLGPVDDDPPSAEPPSSQLESFPPLYITRANVMHSPSLPLEPVDSSVPPSVNEQGSRRWWILALSCLLLFGNYFAYDNPAALNTQLQKYLGMPYNDYQYLLSTLYSVYSLPNTVLPFLFGSLVDRFGPQRVLLGLSACVCIGQTIFSVGVQTRQIWMMLVGRAIFGVGGESCGVAQASITTMHFRGHELAFALGLNLCIARFGSVVNTLVTPWAEQKWDVPTAIWIGTLSCVASFLSAIILVMLMDQSSPSVADSKEHDLDTTIPLLSARFPRSSTFDQPDSVPLYLPTSGTDETLSPTLAKSPSHPAILQHLPGILRREASFSESIRSVRFRPGYARSGTRPSLHIVTVDDEPKQKSQPQRQQQEQHQDSWWKQWLADLEFFPSSFWLICALTVLLYGTVVPFNNIASDFLQSKWYHDNPRKAAAVMGIPDTLGAILVPGFGLVVDKYGGRASTLIASAFIMVVVHTTLGFTSLSPIFAFSLLGVAYSMYGVALWPSIACVVTNELYLGKGYGISTSFLNISLTVVPPIVATIRVIGDSFIPVEMFFIAMGLCGIIVGFALKSIDRRDGGALEDPEIQVDVPVIVPQTVISASTSAMPSPALSQSQSRFGRRRNRPALSCIQTLGSASRGGSASGSGSLWTSKRWHNNLDEGTEQLESPCSAKARGGDEGGIASSSQGWNSPTTCSPLILHNNNSLLPRKKNRSRKWFGRPLLQKTLTRVGSPLLQQYSSSPRRYGSFSSPSTASPRMDGEFDLEEGGEGEKQVAAVEAYSVAQHPILYNPLRGSSGSFRISRTAKPVAFGESEEGLIYLNGQEVELDYDDNTNNDDDDDVEYQSDLDQAYDDGAFEGEGDNDATEQGSDIGERSELGVEHISSNSNNRNNQDGLTKSHSPADTIVPDTAEET</sequence>
<evidence type="ECO:0000256" key="18">
    <source>
        <dbReference type="ARBA" id="ARBA00044912"/>
    </source>
</evidence>
<evidence type="ECO:0000313" key="27">
    <source>
        <dbReference type="EMBL" id="KAF9153731.1"/>
    </source>
</evidence>
<dbReference type="PANTHER" id="PTHR23512">
    <property type="entry name" value="MAJOR FACILITATOR SUPERFAMILY DOMAIN-CONTAINING PROTEIN 1"/>
    <property type="match status" value="1"/>
</dbReference>
<keyword evidence="4 26" id="KW-0812">Transmembrane</keyword>
<protein>
    <recommendedName>
        <fullName evidence="21">Lysosomal dipeptide transporter MFSD1</fullName>
    </recommendedName>
    <alternativeName>
        <fullName evidence="22">Major facilitator superfamily domain-containing protein 1</fullName>
    </alternativeName>
</protein>
<feature type="region of interest" description="Disordered" evidence="25">
    <location>
        <begin position="741"/>
        <end position="770"/>
    </location>
</feature>
<evidence type="ECO:0000256" key="25">
    <source>
        <dbReference type="SAM" id="MobiDB-lite"/>
    </source>
</evidence>
<feature type="region of interest" description="Disordered" evidence="25">
    <location>
        <begin position="354"/>
        <end position="377"/>
    </location>
</feature>
<organism evidence="27 28">
    <name type="scientific">Linnemannia schmuckeri</name>
    <dbReference type="NCBI Taxonomy" id="64567"/>
    <lineage>
        <taxon>Eukaryota</taxon>
        <taxon>Fungi</taxon>
        <taxon>Fungi incertae sedis</taxon>
        <taxon>Mucoromycota</taxon>
        <taxon>Mortierellomycotina</taxon>
        <taxon>Mortierellomycetes</taxon>
        <taxon>Mortierellales</taxon>
        <taxon>Mortierellaceae</taxon>
        <taxon>Linnemannia</taxon>
    </lineage>
</organism>
<evidence type="ECO:0000256" key="19">
    <source>
        <dbReference type="ARBA" id="ARBA00044919"/>
    </source>
</evidence>
<feature type="region of interest" description="Disordered" evidence="25">
    <location>
        <begin position="849"/>
        <end position="915"/>
    </location>
</feature>
<comment type="subcellular location">
    <subcellularLocation>
        <location evidence="1">Lysosome membrane</location>
        <topology evidence="1">Multi-pass membrane protein</topology>
    </subcellularLocation>
</comment>
<evidence type="ECO:0000256" key="20">
    <source>
        <dbReference type="ARBA" id="ARBA00044924"/>
    </source>
</evidence>
<evidence type="ECO:0000256" key="3">
    <source>
        <dbReference type="ARBA" id="ARBA00022448"/>
    </source>
</evidence>
<evidence type="ECO:0000256" key="2">
    <source>
        <dbReference type="ARBA" id="ARBA00008335"/>
    </source>
</evidence>
<keyword evidence="7" id="KW-0458">Lysosome</keyword>
<evidence type="ECO:0000256" key="5">
    <source>
        <dbReference type="ARBA" id="ARBA00022989"/>
    </source>
</evidence>
<evidence type="ECO:0000256" key="10">
    <source>
        <dbReference type="ARBA" id="ARBA00044881"/>
    </source>
</evidence>
<evidence type="ECO:0000256" key="17">
    <source>
        <dbReference type="ARBA" id="ARBA00044903"/>
    </source>
</evidence>
<keyword evidence="3" id="KW-0813">Transport</keyword>
<feature type="transmembrane region" description="Helical" evidence="26">
    <location>
        <begin position="435"/>
        <end position="457"/>
    </location>
</feature>
<feature type="region of interest" description="Disordered" evidence="25">
    <location>
        <begin position="666"/>
        <end position="691"/>
    </location>
</feature>
<feature type="transmembrane region" description="Helical" evidence="26">
    <location>
        <begin position="526"/>
        <end position="545"/>
    </location>
</feature>
<comment type="catalytic activity">
    <reaction evidence="16">
        <text>L-lysyl-L-lysine(out) = L-lysyl-L-lysine(in)</text>
        <dbReference type="Rhea" id="RHEA:79403"/>
        <dbReference type="ChEBI" id="CHEBI:229956"/>
    </reaction>
</comment>
<comment type="subunit">
    <text evidence="24">Homodimer. Interacts with lysosomal protein GLMP (via lumenal domain); the interaction starts while both proteins are still in the endoplasmic reticulum and is required for stabilization of MFSD1 in lysosomes but has no direct effect on its targeting to lysosomes or transporter activity.</text>
</comment>
<feature type="compositionally biased region" description="Low complexity" evidence="25">
    <location>
        <begin position="741"/>
        <end position="754"/>
    </location>
</feature>
<feature type="transmembrane region" description="Helical" evidence="26">
    <location>
        <begin position="233"/>
        <end position="255"/>
    </location>
</feature>
<evidence type="ECO:0000256" key="11">
    <source>
        <dbReference type="ARBA" id="ARBA00044884"/>
    </source>
</evidence>
<feature type="transmembrane region" description="Helical" evidence="26">
    <location>
        <begin position="489"/>
        <end position="514"/>
    </location>
</feature>
<dbReference type="OrthoDB" id="424834at2759"/>
<comment type="similarity">
    <text evidence="2">Belongs to the major facilitator superfamily.</text>
</comment>
<evidence type="ECO:0000256" key="21">
    <source>
        <dbReference type="ARBA" id="ARBA00044985"/>
    </source>
</evidence>
<evidence type="ECO:0000256" key="26">
    <source>
        <dbReference type="SAM" id="Phobius"/>
    </source>
</evidence>
<feature type="compositionally biased region" description="Acidic residues" evidence="25">
    <location>
        <begin position="849"/>
        <end position="866"/>
    </location>
</feature>
<evidence type="ECO:0000256" key="12">
    <source>
        <dbReference type="ARBA" id="ARBA00044891"/>
    </source>
</evidence>
<evidence type="ECO:0000256" key="24">
    <source>
        <dbReference type="ARBA" id="ARBA00046376"/>
    </source>
</evidence>
<feature type="transmembrane region" description="Helical" evidence="26">
    <location>
        <begin position="70"/>
        <end position="87"/>
    </location>
</feature>
<name>A0A9P5VDL6_9FUNG</name>
<feature type="transmembrane region" description="Helical" evidence="26">
    <location>
        <begin position="142"/>
        <end position="160"/>
    </location>
</feature>
<comment type="function">
    <text evidence="23">Lysosomal dipeptide uniporter that selectively exports lysine, arginine or histidine-containing dipeptides with a net positive charge from the lysosome lumen into the cytosol. Could play a role in a specific type of protein O-glycosylation indirectly regulating macrophages migration and tissue invasion. Also essential for liver homeostasis.</text>
</comment>
<evidence type="ECO:0000256" key="14">
    <source>
        <dbReference type="ARBA" id="ARBA00044898"/>
    </source>
</evidence>
<comment type="catalytic activity">
    <reaction evidence="15">
        <text>L-arginyl-L-alpha-amino acid(out) = L-arginyl-L-alpha-amino acid(in)</text>
        <dbReference type="Rhea" id="RHEA:79371"/>
        <dbReference type="ChEBI" id="CHEBI:84315"/>
    </reaction>
</comment>
<reference evidence="27" key="1">
    <citation type="journal article" date="2020" name="Fungal Divers.">
        <title>Resolving the Mortierellaceae phylogeny through synthesis of multi-gene phylogenetics and phylogenomics.</title>
        <authorList>
            <person name="Vandepol N."/>
            <person name="Liber J."/>
            <person name="Desiro A."/>
            <person name="Na H."/>
            <person name="Kennedy M."/>
            <person name="Barry K."/>
            <person name="Grigoriev I.V."/>
            <person name="Miller A.N."/>
            <person name="O'Donnell K."/>
            <person name="Stajich J.E."/>
            <person name="Bonito G."/>
        </authorList>
    </citation>
    <scope>NUCLEOTIDE SEQUENCE</scope>
    <source>
        <strain evidence="27">NRRL 6426</strain>
    </source>
</reference>
<feature type="transmembrane region" description="Helical" evidence="26">
    <location>
        <begin position="464"/>
        <end position="483"/>
    </location>
</feature>
<feature type="transmembrane region" description="Helical" evidence="26">
    <location>
        <begin position="200"/>
        <end position="221"/>
    </location>
</feature>
<comment type="catalytic activity">
    <reaction evidence="11">
        <text>L-alpha-aminoacyl-L-histidine(out) = L-alpha-aminoacyl-L-histidine(in)</text>
        <dbReference type="Rhea" id="RHEA:79375"/>
        <dbReference type="ChEBI" id="CHEBI:229967"/>
    </reaction>
</comment>
<dbReference type="GO" id="GO:0022857">
    <property type="term" value="F:transmembrane transporter activity"/>
    <property type="evidence" value="ECO:0007669"/>
    <property type="project" value="InterPro"/>
</dbReference>
<comment type="catalytic activity">
    <reaction evidence="20">
        <text>L-lysyl-glycine(out) = L-lysyl-glycine(in)</text>
        <dbReference type="Rhea" id="RHEA:79407"/>
        <dbReference type="ChEBI" id="CHEBI:191202"/>
    </reaction>
</comment>
<evidence type="ECO:0000256" key="6">
    <source>
        <dbReference type="ARBA" id="ARBA00023136"/>
    </source>
</evidence>
<evidence type="ECO:0000256" key="1">
    <source>
        <dbReference type="ARBA" id="ARBA00004155"/>
    </source>
</evidence>
<dbReference type="InterPro" id="IPR011701">
    <property type="entry name" value="MFS"/>
</dbReference>
<dbReference type="EMBL" id="JAAAUQ010000157">
    <property type="protein sequence ID" value="KAF9153731.1"/>
    <property type="molecule type" value="Genomic_DNA"/>
</dbReference>
<comment type="catalytic activity">
    <reaction evidence="17">
        <text>L-arginyl-glycine(out) = L-arginyl-glycine(in)</text>
        <dbReference type="Rhea" id="RHEA:79391"/>
        <dbReference type="ChEBI" id="CHEBI:229955"/>
    </reaction>
</comment>
<dbReference type="Pfam" id="PF07690">
    <property type="entry name" value="MFS_1"/>
    <property type="match status" value="1"/>
</dbReference>
<dbReference type="Gene3D" id="1.20.1250.20">
    <property type="entry name" value="MFS general substrate transporter like domains"/>
    <property type="match status" value="2"/>
</dbReference>
<proteinExistence type="inferred from homology"/>
<dbReference type="InterPro" id="IPR052187">
    <property type="entry name" value="MFSD1"/>
</dbReference>
<comment type="catalytic activity">
    <reaction evidence="9">
        <text>L-histidyl-glycine(out) = L-histidyl-glycine(in)</text>
        <dbReference type="Rhea" id="RHEA:79395"/>
        <dbReference type="ChEBI" id="CHEBI:229957"/>
    </reaction>
</comment>
<dbReference type="Proteomes" id="UP000748756">
    <property type="component" value="Unassembled WGS sequence"/>
</dbReference>
<feature type="transmembrane region" description="Helical" evidence="26">
    <location>
        <begin position="393"/>
        <end position="415"/>
    </location>
</feature>
<comment type="caution">
    <text evidence="27">The sequence shown here is derived from an EMBL/GenBank/DDBJ whole genome shotgun (WGS) entry which is preliminary data.</text>
</comment>
<evidence type="ECO:0000256" key="22">
    <source>
        <dbReference type="ARBA" id="ARBA00045018"/>
    </source>
</evidence>
<keyword evidence="6 26" id="KW-0472">Membrane</keyword>
<comment type="catalytic activity">
    <reaction evidence="12">
        <text>L-lysyl-L-alpha-amino acid(out) = L-lysyl-L-alpha-amino acid(in)</text>
        <dbReference type="Rhea" id="RHEA:79387"/>
        <dbReference type="ChEBI" id="CHEBI:229965"/>
    </reaction>
</comment>
<dbReference type="SUPFAM" id="SSF103473">
    <property type="entry name" value="MFS general substrate transporter"/>
    <property type="match status" value="1"/>
</dbReference>
<gene>
    <name evidence="27" type="ORF">BG015_002759</name>
</gene>
<comment type="catalytic activity">
    <reaction evidence="14">
        <text>L-aspartyl-L-lysine(out) = L-aspartyl-L-lysine(in)</text>
        <dbReference type="Rhea" id="RHEA:79411"/>
        <dbReference type="ChEBI" id="CHEBI:229953"/>
    </reaction>
</comment>
<comment type="catalytic activity">
    <reaction evidence="19">
        <text>L-alanyl-L-lysine(out) = L-alanyl-L-lysine(in)</text>
        <dbReference type="Rhea" id="RHEA:79415"/>
        <dbReference type="ChEBI" id="CHEBI:192470"/>
    </reaction>
</comment>
<feature type="transmembrane region" description="Helical" evidence="26">
    <location>
        <begin position="551"/>
        <end position="573"/>
    </location>
</feature>
<evidence type="ECO:0000256" key="23">
    <source>
        <dbReference type="ARBA" id="ARBA00045709"/>
    </source>
</evidence>
<feature type="region of interest" description="Disordered" evidence="25">
    <location>
        <begin position="1"/>
        <end position="31"/>
    </location>
</feature>
<evidence type="ECO:0000256" key="4">
    <source>
        <dbReference type="ARBA" id="ARBA00022692"/>
    </source>
</evidence>
<feature type="compositionally biased region" description="Polar residues" evidence="25">
    <location>
        <begin position="884"/>
        <end position="903"/>
    </location>
</feature>
<keyword evidence="5 26" id="KW-1133">Transmembrane helix</keyword>
<feature type="compositionally biased region" description="Polar residues" evidence="25">
    <location>
        <begin position="1"/>
        <end position="11"/>
    </location>
</feature>
<evidence type="ECO:0000256" key="7">
    <source>
        <dbReference type="ARBA" id="ARBA00023228"/>
    </source>
</evidence>
<dbReference type="InterPro" id="IPR036259">
    <property type="entry name" value="MFS_trans_sf"/>
</dbReference>
<comment type="catalytic activity">
    <reaction evidence="10">
        <text>L-alpha-aminoacyl-L-arginine(out) = L-alpha-aminoacyl-L-arginine(in)</text>
        <dbReference type="Rhea" id="RHEA:79367"/>
        <dbReference type="ChEBI" id="CHEBI:229968"/>
    </reaction>
</comment>
<evidence type="ECO:0000256" key="9">
    <source>
        <dbReference type="ARBA" id="ARBA00044878"/>
    </source>
</evidence>
<evidence type="ECO:0000256" key="16">
    <source>
        <dbReference type="ARBA" id="ARBA00044900"/>
    </source>
</evidence>
<keyword evidence="28" id="KW-1185">Reference proteome</keyword>
<accession>A0A9P5VDL6</accession>
<evidence type="ECO:0000256" key="15">
    <source>
        <dbReference type="ARBA" id="ARBA00044899"/>
    </source>
</evidence>